<organism evidence="7 8">
    <name type="scientific">Sphagnum troendelagicum</name>
    <dbReference type="NCBI Taxonomy" id="128251"/>
    <lineage>
        <taxon>Eukaryota</taxon>
        <taxon>Viridiplantae</taxon>
        <taxon>Streptophyta</taxon>
        <taxon>Embryophyta</taxon>
        <taxon>Bryophyta</taxon>
        <taxon>Sphagnophytina</taxon>
        <taxon>Sphagnopsida</taxon>
        <taxon>Sphagnales</taxon>
        <taxon>Sphagnaceae</taxon>
        <taxon>Sphagnum</taxon>
    </lineage>
</organism>
<evidence type="ECO:0000256" key="6">
    <source>
        <dbReference type="RuleBase" id="RU363053"/>
    </source>
</evidence>
<dbReference type="EMBL" id="OZ019905">
    <property type="protein sequence ID" value="CAK9202530.1"/>
    <property type="molecule type" value="Genomic_DNA"/>
</dbReference>
<dbReference type="InterPro" id="IPR007248">
    <property type="entry name" value="Mpv17_PMP22"/>
</dbReference>
<reference evidence="7" key="1">
    <citation type="submission" date="2024-02" db="EMBL/GenBank/DDBJ databases">
        <authorList>
            <consortium name="ELIXIR-Norway"/>
            <consortium name="Elixir Norway"/>
        </authorList>
    </citation>
    <scope>NUCLEOTIDE SEQUENCE</scope>
</reference>
<gene>
    <name evidence="7" type="ORF">CSSPTR1EN2_LOCUS6453</name>
</gene>
<accession>A0ABP0TR99</accession>
<dbReference type="PANTHER" id="PTHR11266">
    <property type="entry name" value="PEROXISOMAL MEMBRANE PROTEIN 2, PXMP2 MPV17"/>
    <property type="match status" value="1"/>
</dbReference>
<proteinExistence type="inferred from homology"/>
<evidence type="ECO:0000256" key="2">
    <source>
        <dbReference type="ARBA" id="ARBA00006824"/>
    </source>
</evidence>
<keyword evidence="4 6" id="KW-1133">Transmembrane helix</keyword>
<feature type="transmembrane region" description="Helical" evidence="6">
    <location>
        <begin position="265"/>
        <end position="284"/>
    </location>
</feature>
<evidence type="ECO:0000313" key="8">
    <source>
        <dbReference type="Proteomes" id="UP001497512"/>
    </source>
</evidence>
<comment type="subcellular location">
    <subcellularLocation>
        <location evidence="1">Membrane</location>
        <topology evidence="1">Multi-pass membrane protein</topology>
    </subcellularLocation>
</comment>
<feature type="transmembrane region" description="Helical" evidence="6">
    <location>
        <begin position="200"/>
        <end position="221"/>
    </location>
</feature>
<comment type="similarity">
    <text evidence="2 6">Belongs to the peroxisomal membrane protein PXMP2/4 family.</text>
</comment>
<keyword evidence="8" id="KW-1185">Reference proteome</keyword>
<keyword evidence="5 6" id="KW-0472">Membrane</keyword>
<evidence type="ECO:0000313" key="7">
    <source>
        <dbReference type="EMBL" id="CAK9202530.1"/>
    </source>
</evidence>
<sequence>MMLRFASRTGRNYRKNRTSLLTDFHKKENNSSSNPHMQAIRPHFFAARVSETAAATTTTAPGDGHNMMALWARRRQVGGQRSITGSSNAGGTTAEAASIPAAPASNIKFVVWYLRKLEQYPLRTKALTAGTIYTVSDLTSQGITAATAKEGEVVRWDAIRTLRMLAVGLFMSGPSLHLWFGSVAKLYPNRDLYSTLKKLVLGQVIFGPLFCAAFFSINAFAQGERGSQITHRLQRDLIPTLKTGLMYWPVCDFMTYRYIPVHLQPFFSNCCSFLWTIYITYVAGKKAGVNRSSFD</sequence>
<dbReference type="Proteomes" id="UP001497512">
    <property type="component" value="Chromosome 13"/>
</dbReference>
<evidence type="ECO:0000256" key="4">
    <source>
        <dbReference type="ARBA" id="ARBA00022989"/>
    </source>
</evidence>
<keyword evidence="3 6" id="KW-0812">Transmembrane</keyword>
<evidence type="ECO:0000256" key="5">
    <source>
        <dbReference type="ARBA" id="ARBA00023136"/>
    </source>
</evidence>
<evidence type="ECO:0000256" key="3">
    <source>
        <dbReference type="ARBA" id="ARBA00022692"/>
    </source>
</evidence>
<protein>
    <submittedName>
        <fullName evidence="7">Uncharacterized protein</fullName>
    </submittedName>
</protein>
<dbReference type="Pfam" id="PF04117">
    <property type="entry name" value="Mpv17_PMP22"/>
    <property type="match status" value="1"/>
</dbReference>
<dbReference type="PANTHER" id="PTHR11266:SF18">
    <property type="entry name" value="OS12G0508100 PROTEIN"/>
    <property type="match status" value="1"/>
</dbReference>
<name>A0ABP0TR99_9BRYO</name>
<feature type="transmembrane region" description="Helical" evidence="6">
    <location>
        <begin position="162"/>
        <end position="180"/>
    </location>
</feature>
<evidence type="ECO:0000256" key="1">
    <source>
        <dbReference type="ARBA" id="ARBA00004141"/>
    </source>
</evidence>